<evidence type="ECO:0000313" key="8">
    <source>
        <dbReference type="Proteomes" id="UP001057381"/>
    </source>
</evidence>
<dbReference type="Gene3D" id="3.10.350.10">
    <property type="entry name" value="LysM domain"/>
    <property type="match status" value="3"/>
</dbReference>
<accession>A0A9Q9BWY4</accession>
<feature type="region of interest" description="Disordered" evidence="4">
    <location>
        <begin position="134"/>
        <end position="159"/>
    </location>
</feature>
<dbReference type="AlphaFoldDB" id="A0A9Q9BWY4"/>
<dbReference type="InterPro" id="IPR038765">
    <property type="entry name" value="Papain-like_cys_pep_sf"/>
</dbReference>
<sequence length="339" mass="36604">MATTATAVAAAYSHQAEAATYTVKANDSLWSIASKYNTSVTALKKLNNLTSNLIFPNQPLVVSGTVTTDKPATTTTVTTKQQETTAGSHTVQSGESLYIIAMKYGTTYTKLMELNNLSSYLIFPGQQLKISAAASTTTTTPSSTTTTTTTTPSSTTTTAGGTKYTVQAGDYLSKIAVQYGVTVEQLKLWNGLTSNIIYPNQQLVVSKAVTTTTSPAKQAPQQTTTSPVFNHPNWYDYGQCTWYVFNKRAAIGKGISTYWWNANNWANGARNDGYTVNRIPEVGAIAQTAMGALGHVAFVERVNADGTILVSEMNYLTPPTVVGYRTLTRTQLTQYVFIH</sequence>
<evidence type="ECO:0000259" key="6">
    <source>
        <dbReference type="PROSITE" id="PS51782"/>
    </source>
</evidence>
<evidence type="ECO:0000259" key="5">
    <source>
        <dbReference type="PROSITE" id="PS50911"/>
    </source>
</evidence>
<feature type="domain" description="LysM" evidence="6">
    <location>
        <begin position="19"/>
        <end position="62"/>
    </location>
</feature>
<dbReference type="SUPFAM" id="SSF54001">
    <property type="entry name" value="Cysteine proteinases"/>
    <property type="match status" value="1"/>
</dbReference>
<dbReference type="InterPro" id="IPR018392">
    <property type="entry name" value="LysM"/>
</dbReference>
<dbReference type="Gene3D" id="3.90.1720.10">
    <property type="entry name" value="endopeptidase domain like (from Nostoc punctiforme)"/>
    <property type="match status" value="1"/>
</dbReference>
<dbReference type="InterPro" id="IPR007921">
    <property type="entry name" value="CHAP_dom"/>
</dbReference>
<evidence type="ECO:0000256" key="4">
    <source>
        <dbReference type="SAM" id="MobiDB-lite"/>
    </source>
</evidence>
<protein>
    <submittedName>
        <fullName evidence="7">LysM peptidoglycan-binding domain-containing protein</fullName>
    </submittedName>
</protein>
<dbReference type="EMBL" id="CP073809">
    <property type="protein sequence ID" value="UTH14927.1"/>
    <property type="molecule type" value="Genomic_DNA"/>
</dbReference>
<dbReference type="SUPFAM" id="SSF54106">
    <property type="entry name" value="LysM domain"/>
    <property type="match status" value="3"/>
</dbReference>
<feature type="domain" description="LysM" evidence="6">
    <location>
        <begin position="87"/>
        <end position="130"/>
    </location>
</feature>
<reference evidence="7" key="1">
    <citation type="submission" date="2021-04" db="EMBL/GenBank/DDBJ databases">
        <title>Complete Genome Sequences of Macrococcus spp. from dog and cattle.</title>
        <authorList>
            <person name="Schwendener S."/>
            <person name="Perreten V."/>
        </authorList>
    </citation>
    <scope>NUCLEOTIDE SEQUENCE</scope>
    <source>
        <strain evidence="7">Epi0143-OL</strain>
    </source>
</reference>
<feature type="domain" description="Peptidase C51" evidence="5">
    <location>
        <begin position="215"/>
        <end position="339"/>
    </location>
</feature>
<name>A0A9Q9BWY4_9STAP</name>
<keyword evidence="3" id="KW-0961">Cell wall biogenesis/degradation</keyword>
<gene>
    <name evidence="7" type="ORF">KFV11_10360</name>
</gene>
<dbReference type="InterPro" id="IPR036779">
    <property type="entry name" value="LysM_dom_sf"/>
</dbReference>
<keyword evidence="1" id="KW-0732">Signal</keyword>
<evidence type="ECO:0000256" key="1">
    <source>
        <dbReference type="ARBA" id="ARBA00022729"/>
    </source>
</evidence>
<dbReference type="PANTHER" id="PTHR33734:SF22">
    <property type="entry name" value="MEMBRANE-BOUND LYTIC MUREIN TRANSGLYCOSYLASE D"/>
    <property type="match status" value="1"/>
</dbReference>
<dbReference type="KEGG" id="mequ:KFV11_10360"/>
<dbReference type="PANTHER" id="PTHR33734">
    <property type="entry name" value="LYSM DOMAIN-CONTAINING GPI-ANCHORED PROTEIN 2"/>
    <property type="match status" value="1"/>
</dbReference>
<dbReference type="GO" id="GO:0008932">
    <property type="term" value="F:lytic endotransglycosylase activity"/>
    <property type="evidence" value="ECO:0007669"/>
    <property type="project" value="TreeGrafter"/>
</dbReference>
<keyword evidence="2" id="KW-0378">Hydrolase</keyword>
<dbReference type="GO" id="GO:0016787">
    <property type="term" value="F:hydrolase activity"/>
    <property type="evidence" value="ECO:0007669"/>
    <property type="project" value="UniProtKB-KW"/>
</dbReference>
<dbReference type="CDD" id="cd00118">
    <property type="entry name" value="LysM"/>
    <property type="match status" value="3"/>
</dbReference>
<dbReference type="PROSITE" id="PS50911">
    <property type="entry name" value="CHAP"/>
    <property type="match status" value="1"/>
</dbReference>
<dbReference type="Proteomes" id="UP001057381">
    <property type="component" value="Chromosome"/>
</dbReference>
<proteinExistence type="predicted"/>
<evidence type="ECO:0000256" key="2">
    <source>
        <dbReference type="ARBA" id="ARBA00022801"/>
    </source>
</evidence>
<dbReference type="GO" id="GO:0071555">
    <property type="term" value="P:cell wall organization"/>
    <property type="evidence" value="ECO:0007669"/>
    <property type="project" value="UniProtKB-KW"/>
</dbReference>
<dbReference type="SMART" id="SM00257">
    <property type="entry name" value="LysM"/>
    <property type="match status" value="3"/>
</dbReference>
<evidence type="ECO:0000313" key="7">
    <source>
        <dbReference type="EMBL" id="UTH14927.1"/>
    </source>
</evidence>
<organism evidence="7 8">
    <name type="scientific">Macrococcus equipercicus</name>
    <dbReference type="NCBI Taxonomy" id="69967"/>
    <lineage>
        <taxon>Bacteria</taxon>
        <taxon>Bacillati</taxon>
        <taxon>Bacillota</taxon>
        <taxon>Bacilli</taxon>
        <taxon>Bacillales</taxon>
        <taxon>Staphylococcaceae</taxon>
        <taxon>Macrococcus</taxon>
    </lineage>
</organism>
<evidence type="ECO:0000256" key="3">
    <source>
        <dbReference type="ARBA" id="ARBA00023316"/>
    </source>
</evidence>
<feature type="domain" description="LysM" evidence="6">
    <location>
        <begin position="162"/>
        <end position="205"/>
    </location>
</feature>
<dbReference type="PROSITE" id="PS51782">
    <property type="entry name" value="LYSM"/>
    <property type="match status" value="3"/>
</dbReference>
<dbReference type="Pfam" id="PF01476">
    <property type="entry name" value="LysM"/>
    <property type="match status" value="3"/>
</dbReference>
<dbReference type="Pfam" id="PF05257">
    <property type="entry name" value="CHAP"/>
    <property type="match status" value="1"/>
</dbReference>